<feature type="non-terminal residue" evidence="2">
    <location>
        <position position="1"/>
    </location>
</feature>
<accession>A0A8S3KA27</accession>
<organism evidence="2 3">
    <name type="scientific">Rotaria magnacalcarata</name>
    <dbReference type="NCBI Taxonomy" id="392030"/>
    <lineage>
        <taxon>Eukaryota</taxon>
        <taxon>Metazoa</taxon>
        <taxon>Spiralia</taxon>
        <taxon>Gnathifera</taxon>
        <taxon>Rotifera</taxon>
        <taxon>Eurotatoria</taxon>
        <taxon>Bdelloidea</taxon>
        <taxon>Philodinida</taxon>
        <taxon>Philodinidae</taxon>
        <taxon>Rotaria</taxon>
    </lineage>
</organism>
<evidence type="ECO:0000256" key="1">
    <source>
        <dbReference type="SAM" id="MobiDB-lite"/>
    </source>
</evidence>
<reference evidence="2" key="1">
    <citation type="submission" date="2021-02" db="EMBL/GenBank/DDBJ databases">
        <authorList>
            <person name="Nowell W R."/>
        </authorList>
    </citation>
    <scope>NUCLEOTIDE SEQUENCE</scope>
</reference>
<gene>
    <name evidence="2" type="ORF">GIL414_LOCUS87755</name>
</gene>
<protein>
    <submittedName>
        <fullName evidence="2">Uncharacterized protein</fullName>
    </submittedName>
</protein>
<comment type="caution">
    <text evidence="2">The sequence shown here is derived from an EMBL/GenBank/DDBJ whole genome shotgun (WGS) entry which is preliminary data.</text>
</comment>
<proteinExistence type="predicted"/>
<dbReference type="AlphaFoldDB" id="A0A8S3KA27"/>
<evidence type="ECO:0000313" key="2">
    <source>
        <dbReference type="EMBL" id="CAF5227676.1"/>
    </source>
</evidence>
<evidence type="ECO:0000313" key="3">
    <source>
        <dbReference type="Proteomes" id="UP000681720"/>
    </source>
</evidence>
<dbReference type="EMBL" id="CAJOBJ010381768">
    <property type="protein sequence ID" value="CAF5227676.1"/>
    <property type="molecule type" value="Genomic_DNA"/>
</dbReference>
<feature type="region of interest" description="Disordered" evidence="1">
    <location>
        <begin position="34"/>
        <end position="57"/>
    </location>
</feature>
<sequence>LMTRNPHETILIFLEEYESNTIYQLVQLDEKKDYTTNTSKDDKTSTEKLDAIDEMKI</sequence>
<name>A0A8S3KA27_9BILA</name>
<dbReference type="Proteomes" id="UP000681720">
    <property type="component" value="Unassembled WGS sequence"/>
</dbReference>